<comment type="caution">
    <text evidence="2">The sequence shown here is derived from an EMBL/GenBank/DDBJ whole genome shotgun (WGS) entry which is preliminary data.</text>
</comment>
<evidence type="ECO:0000313" key="3">
    <source>
        <dbReference type="Proteomes" id="UP000214646"/>
    </source>
</evidence>
<dbReference type="Proteomes" id="UP000214646">
    <property type="component" value="Unassembled WGS sequence"/>
</dbReference>
<dbReference type="AlphaFoldDB" id="A0A225E4K4"/>
<sequence>MWSSIGSFVFSVIYAVLGIGALFAAMAVNQINNQPPGPGRAGAPAMAPIAGILFALLGVMALLLAVMMFAAGLLGLLGRSQYSLWREKKRNEPAA</sequence>
<feature type="transmembrane region" description="Helical" evidence="1">
    <location>
        <begin position="7"/>
        <end position="28"/>
    </location>
</feature>
<feature type="transmembrane region" description="Helical" evidence="1">
    <location>
        <begin position="48"/>
        <end position="77"/>
    </location>
</feature>
<keyword evidence="1" id="KW-0812">Transmembrane</keyword>
<gene>
    <name evidence="2" type="ORF">FRUB_02936</name>
</gene>
<accession>A0A225E4K4</accession>
<keyword evidence="3" id="KW-1185">Reference proteome</keyword>
<reference evidence="3" key="1">
    <citation type="submission" date="2017-06" db="EMBL/GenBank/DDBJ databases">
        <title>Genome analysis of Fimbriiglobus ruber SP5, the first member of the order Planctomycetales with confirmed chitinolytic capability.</title>
        <authorList>
            <person name="Ravin N.V."/>
            <person name="Rakitin A.L."/>
            <person name="Ivanova A.A."/>
            <person name="Beletsky A.V."/>
            <person name="Kulichevskaya I.S."/>
            <person name="Mardanov A.V."/>
            <person name="Dedysh S.N."/>
        </authorList>
    </citation>
    <scope>NUCLEOTIDE SEQUENCE [LARGE SCALE GENOMIC DNA]</scope>
    <source>
        <strain evidence="3">SP5</strain>
    </source>
</reference>
<name>A0A225E4K4_9BACT</name>
<dbReference type="EMBL" id="NIDE01000004">
    <property type="protein sequence ID" value="OWK43337.1"/>
    <property type="molecule type" value="Genomic_DNA"/>
</dbReference>
<keyword evidence="1" id="KW-0472">Membrane</keyword>
<protein>
    <submittedName>
        <fullName evidence="2">Uncharacterized protein</fullName>
    </submittedName>
</protein>
<organism evidence="2 3">
    <name type="scientific">Fimbriiglobus ruber</name>
    <dbReference type="NCBI Taxonomy" id="1908690"/>
    <lineage>
        <taxon>Bacteria</taxon>
        <taxon>Pseudomonadati</taxon>
        <taxon>Planctomycetota</taxon>
        <taxon>Planctomycetia</taxon>
        <taxon>Gemmatales</taxon>
        <taxon>Gemmataceae</taxon>
        <taxon>Fimbriiglobus</taxon>
    </lineage>
</organism>
<proteinExistence type="predicted"/>
<keyword evidence="1" id="KW-1133">Transmembrane helix</keyword>
<evidence type="ECO:0000313" key="2">
    <source>
        <dbReference type="EMBL" id="OWK43337.1"/>
    </source>
</evidence>
<evidence type="ECO:0000256" key="1">
    <source>
        <dbReference type="SAM" id="Phobius"/>
    </source>
</evidence>